<proteinExistence type="predicted"/>
<organism evidence="2 3">
    <name type="scientific">Moniliophthora roreri (strain MCA 2997)</name>
    <name type="common">Cocoa frosty pod rot fungus</name>
    <name type="synonym">Crinipellis roreri</name>
    <dbReference type="NCBI Taxonomy" id="1381753"/>
    <lineage>
        <taxon>Eukaryota</taxon>
        <taxon>Fungi</taxon>
        <taxon>Dikarya</taxon>
        <taxon>Basidiomycota</taxon>
        <taxon>Agaricomycotina</taxon>
        <taxon>Agaricomycetes</taxon>
        <taxon>Agaricomycetidae</taxon>
        <taxon>Agaricales</taxon>
        <taxon>Marasmiineae</taxon>
        <taxon>Marasmiaceae</taxon>
        <taxon>Moniliophthora</taxon>
    </lineage>
</organism>
<dbReference type="EMBL" id="AWSO01000896">
    <property type="protein sequence ID" value="ESK86733.1"/>
    <property type="molecule type" value="Genomic_DNA"/>
</dbReference>
<dbReference type="InterPro" id="IPR011032">
    <property type="entry name" value="GroES-like_sf"/>
</dbReference>
<protein>
    <submittedName>
        <fullName evidence="2">Zinc-binding oxidoreductase</fullName>
    </submittedName>
</protein>
<dbReference type="PANTHER" id="PTHR45348">
    <property type="entry name" value="HYPOTHETICAL OXIDOREDUCTASE (EUROFUNG)"/>
    <property type="match status" value="1"/>
</dbReference>
<dbReference type="Gene3D" id="3.40.50.720">
    <property type="entry name" value="NAD(P)-binding Rossmann-like Domain"/>
    <property type="match status" value="1"/>
</dbReference>
<dbReference type="SUPFAM" id="SSF51735">
    <property type="entry name" value="NAD(P)-binding Rossmann-fold domains"/>
    <property type="match status" value="1"/>
</dbReference>
<evidence type="ECO:0000259" key="1">
    <source>
        <dbReference type="SMART" id="SM00829"/>
    </source>
</evidence>
<dbReference type="InterPro" id="IPR036291">
    <property type="entry name" value="NAD(P)-bd_dom_sf"/>
</dbReference>
<dbReference type="AlphaFoldDB" id="V2WIS7"/>
<dbReference type="HOGENOM" id="CLU_379018_0_0_1"/>
<keyword evidence="3" id="KW-1185">Reference proteome</keyword>
<dbReference type="SUPFAM" id="SSF50129">
    <property type="entry name" value="GroES-like"/>
    <property type="match status" value="1"/>
</dbReference>
<dbReference type="SMART" id="SM00829">
    <property type="entry name" value="PKS_ER"/>
    <property type="match status" value="1"/>
</dbReference>
<evidence type="ECO:0000313" key="3">
    <source>
        <dbReference type="Proteomes" id="UP000017559"/>
    </source>
</evidence>
<feature type="domain" description="Enoyl reductase (ER)" evidence="1">
    <location>
        <begin position="9"/>
        <end position="348"/>
    </location>
</feature>
<dbReference type="PANTHER" id="PTHR45348:SF7">
    <property type="entry name" value="ZINC BINDING OXIDOREDUCTASE, PUTATIVE-RELATED"/>
    <property type="match status" value="1"/>
</dbReference>
<evidence type="ECO:0000313" key="2">
    <source>
        <dbReference type="EMBL" id="ESK86733.1"/>
    </source>
</evidence>
<name>V2WIS7_MONRO</name>
<dbReference type="Pfam" id="PF08240">
    <property type="entry name" value="ADH_N"/>
    <property type="match status" value="1"/>
</dbReference>
<reference evidence="2 3" key="1">
    <citation type="journal article" date="2014" name="BMC Genomics">
        <title>Genome and secretome analysis of the hemibiotrophic fungal pathogen, Moniliophthora roreri, which causes frosty pod rot disease of cacao: mechanisms of the biotrophic and necrotrophic phases.</title>
        <authorList>
            <person name="Meinhardt L.W."/>
            <person name="Costa G.G.L."/>
            <person name="Thomazella D.P.T."/>
            <person name="Teixeira P.J.P.L."/>
            <person name="Carazzolle M.F."/>
            <person name="Schuster S.C."/>
            <person name="Carlson J.E."/>
            <person name="Guiltinan M.J."/>
            <person name="Mieczkowski P."/>
            <person name="Farmer A."/>
            <person name="Ramaraj T."/>
            <person name="Crozier J."/>
            <person name="Davis R.E."/>
            <person name="Shao J."/>
            <person name="Melnick R.L."/>
            <person name="Pereira G.A.G."/>
            <person name="Bailey B.A."/>
        </authorList>
    </citation>
    <scope>NUCLEOTIDE SEQUENCE [LARGE SCALE GENOMIC DNA]</scope>
    <source>
        <strain evidence="2 3">MCA 2997</strain>
    </source>
</reference>
<sequence>MQALITAPGNTAVVAQIPIPEPGQGEIRIKVHSIALNHVDALYVAHPADKPGRVVGSDIAGVVDKLGDGVSRWSIGDRVASFVQGATTGTNRPGGFAEYAILEEDLATSIPSQVSFDEAATVPLCALTAAQALFIRLEINAPFSNPFKFPEPAVERPSILIYSAATSVGFYTIELARLLKAPTGESYRIFATASPKHTARLLSLGVEAVYDYRSPDWPERVLAASGGISYAVDCISEDETTARISRTFREGGGKIAVIRVQAWNKEGVRSDVTPLYGAVWQGLGREILYNDGTIPASPSWRSFSVAFYEWMSKSSSCWPISPNPVRLMPGGLSKVAEDGFKLLGSGRVADRMSEEGGQEWMRPISAEKLVYRIHSEPSSPQPAPLKLTELGNTESEQKNKCQDVRIEDVTDKDEDQMLCVEGVGAIVARFIALEEEGCTPVWVLDAEEGDQKDSPEQLNIEEFAARMQRFHDEEVARERERCKDNDCSVTEKRPEYFLKQALNAMDTLRMNIFLNRHQRLLIFLSQKPTECVLASSCSTMHQVIKNELTMPSLHERWLRDHIPHGLIAQMDQKCALVSFQMAALTISTFLMITQLVLAGSKDWNSYWPVSTLTTRTVAAEKFFSVSQTLLLKSLLCRNLLSLGDTFYWGASKHEYYGVLPTSSMKEMKDNMVQSLDSVLLLKIRKFANCSARFIHTYSEGLSRSQAAWANRCYHRHCKLPPDMLTKARAQV</sequence>
<dbReference type="InterPro" id="IPR020843">
    <property type="entry name" value="ER"/>
</dbReference>
<dbReference type="Proteomes" id="UP000017559">
    <property type="component" value="Unassembled WGS sequence"/>
</dbReference>
<gene>
    <name evidence="2" type="ORF">Moror_15182</name>
</gene>
<dbReference type="Gene3D" id="3.90.180.10">
    <property type="entry name" value="Medium-chain alcohol dehydrogenases, catalytic domain"/>
    <property type="match status" value="1"/>
</dbReference>
<accession>V2WIS7</accession>
<comment type="caution">
    <text evidence="2">The sequence shown here is derived from an EMBL/GenBank/DDBJ whole genome shotgun (WGS) entry which is preliminary data.</text>
</comment>
<dbReference type="CDD" id="cd08249">
    <property type="entry name" value="enoyl_reductase_like"/>
    <property type="match status" value="1"/>
</dbReference>
<dbReference type="OrthoDB" id="10257049at2759"/>
<dbReference type="GO" id="GO:0016651">
    <property type="term" value="F:oxidoreductase activity, acting on NAD(P)H"/>
    <property type="evidence" value="ECO:0007669"/>
    <property type="project" value="InterPro"/>
</dbReference>
<dbReference type="InterPro" id="IPR047122">
    <property type="entry name" value="Trans-enoyl_RdTase-like"/>
</dbReference>
<dbReference type="InterPro" id="IPR013154">
    <property type="entry name" value="ADH-like_N"/>
</dbReference>
<dbReference type="KEGG" id="mrr:Moror_15182"/>